<feature type="compositionally biased region" description="Low complexity" evidence="1">
    <location>
        <begin position="268"/>
        <end position="278"/>
    </location>
</feature>
<keyword evidence="4" id="KW-1185">Reference proteome</keyword>
<feature type="transmembrane region" description="Helical" evidence="2">
    <location>
        <begin position="16"/>
        <end position="36"/>
    </location>
</feature>
<accession>A0AAV9HTA4</accession>
<keyword evidence="2" id="KW-1133">Transmembrane helix</keyword>
<organism evidence="3 4">
    <name type="scientific">Cladorrhinum samala</name>
    <dbReference type="NCBI Taxonomy" id="585594"/>
    <lineage>
        <taxon>Eukaryota</taxon>
        <taxon>Fungi</taxon>
        <taxon>Dikarya</taxon>
        <taxon>Ascomycota</taxon>
        <taxon>Pezizomycotina</taxon>
        <taxon>Sordariomycetes</taxon>
        <taxon>Sordariomycetidae</taxon>
        <taxon>Sordariales</taxon>
        <taxon>Podosporaceae</taxon>
        <taxon>Cladorrhinum</taxon>
    </lineage>
</organism>
<feature type="compositionally biased region" description="Basic and acidic residues" evidence="1">
    <location>
        <begin position="44"/>
        <end position="81"/>
    </location>
</feature>
<dbReference type="Proteomes" id="UP001321749">
    <property type="component" value="Unassembled WGS sequence"/>
</dbReference>
<comment type="caution">
    <text evidence="3">The sequence shown here is derived from an EMBL/GenBank/DDBJ whole genome shotgun (WGS) entry which is preliminary data.</text>
</comment>
<name>A0AAV9HTA4_9PEZI</name>
<reference evidence="3" key="1">
    <citation type="journal article" date="2023" name="Mol. Phylogenet. Evol.">
        <title>Genome-scale phylogeny and comparative genomics of the fungal order Sordariales.</title>
        <authorList>
            <person name="Hensen N."/>
            <person name="Bonometti L."/>
            <person name="Westerberg I."/>
            <person name="Brannstrom I.O."/>
            <person name="Guillou S."/>
            <person name="Cros-Aarteil S."/>
            <person name="Calhoun S."/>
            <person name="Haridas S."/>
            <person name="Kuo A."/>
            <person name="Mondo S."/>
            <person name="Pangilinan J."/>
            <person name="Riley R."/>
            <person name="LaButti K."/>
            <person name="Andreopoulos B."/>
            <person name="Lipzen A."/>
            <person name="Chen C."/>
            <person name="Yan M."/>
            <person name="Daum C."/>
            <person name="Ng V."/>
            <person name="Clum A."/>
            <person name="Steindorff A."/>
            <person name="Ohm R.A."/>
            <person name="Martin F."/>
            <person name="Silar P."/>
            <person name="Natvig D.O."/>
            <person name="Lalanne C."/>
            <person name="Gautier V."/>
            <person name="Ament-Velasquez S.L."/>
            <person name="Kruys A."/>
            <person name="Hutchinson M.I."/>
            <person name="Powell A.J."/>
            <person name="Barry K."/>
            <person name="Miller A.N."/>
            <person name="Grigoriev I.V."/>
            <person name="Debuchy R."/>
            <person name="Gladieux P."/>
            <person name="Hiltunen Thoren M."/>
            <person name="Johannesson H."/>
        </authorList>
    </citation>
    <scope>NUCLEOTIDE SEQUENCE</scope>
    <source>
        <strain evidence="3">PSN324</strain>
    </source>
</reference>
<evidence type="ECO:0000313" key="4">
    <source>
        <dbReference type="Proteomes" id="UP001321749"/>
    </source>
</evidence>
<keyword evidence="2" id="KW-0812">Transmembrane</keyword>
<feature type="region of interest" description="Disordered" evidence="1">
    <location>
        <begin position="336"/>
        <end position="364"/>
    </location>
</feature>
<dbReference type="EMBL" id="MU864964">
    <property type="protein sequence ID" value="KAK4463029.1"/>
    <property type="molecule type" value="Genomic_DNA"/>
</dbReference>
<evidence type="ECO:0000256" key="1">
    <source>
        <dbReference type="SAM" id="MobiDB-lite"/>
    </source>
</evidence>
<protein>
    <submittedName>
        <fullName evidence="3">Uncharacterized protein</fullName>
    </submittedName>
</protein>
<dbReference type="AlphaFoldDB" id="A0AAV9HTA4"/>
<evidence type="ECO:0000256" key="2">
    <source>
        <dbReference type="SAM" id="Phobius"/>
    </source>
</evidence>
<sequence length="439" mass="49491">MDAAEMIKEEGLKKGFMLATLISTIAGTFITGINLYDRVVDQRRQHKMDRTQNKKIKELEARLGQAEEEKKRIKEAREQDKKRHSKKGRHRGSDDDSSSTSSSDDDDKHRRRRDRDLRRSLEYGGTSIQREFDRYIRNMGHQFAQGDLVAQTQLQSQIIILQSSVIKLLEEALITGNPPDISRLYNTSEFARQGSIRALQDQYQRMIQSAAGPPAPYPGPGGPVSSRPRAPIRRTSSTPSLRGSDRGSVYGRQQHQQQPHQQQRKALPAPSAAGGSVVSASRVGGSPLFCRYAEDLQRTAGAPFDLSDRQHCPACRAVLGFSNQSSWRIEKKVRLRADDRMSNRSSSRIRGDGRGGDDDEDGDSQVVTRSFILTPRFVAKCHREGPNGYACYLCNRNRDRDTICRSEEALVNHVASKHGVSEYVHERDIKEMAKTLPYR</sequence>
<proteinExistence type="predicted"/>
<feature type="region of interest" description="Disordered" evidence="1">
    <location>
        <begin position="209"/>
        <end position="278"/>
    </location>
</feature>
<keyword evidence="2" id="KW-0472">Membrane</keyword>
<dbReference type="PANTHER" id="PTHR42354:SF1">
    <property type="entry name" value="C2H2-TYPE DOMAIN-CONTAINING PROTEIN"/>
    <property type="match status" value="1"/>
</dbReference>
<gene>
    <name evidence="3" type="ORF">QBC42DRAFT_296314</name>
</gene>
<dbReference type="PANTHER" id="PTHR42354">
    <property type="entry name" value="C2H2-TYPE DOMAIN-CONTAINING PROTEIN"/>
    <property type="match status" value="1"/>
</dbReference>
<feature type="region of interest" description="Disordered" evidence="1">
    <location>
        <begin position="44"/>
        <end position="122"/>
    </location>
</feature>
<reference evidence="3" key="2">
    <citation type="submission" date="2023-06" db="EMBL/GenBank/DDBJ databases">
        <authorList>
            <consortium name="Lawrence Berkeley National Laboratory"/>
            <person name="Mondo S.J."/>
            <person name="Hensen N."/>
            <person name="Bonometti L."/>
            <person name="Westerberg I."/>
            <person name="Brannstrom I.O."/>
            <person name="Guillou S."/>
            <person name="Cros-Aarteil S."/>
            <person name="Calhoun S."/>
            <person name="Haridas S."/>
            <person name="Kuo A."/>
            <person name="Pangilinan J."/>
            <person name="Riley R."/>
            <person name="Labutti K."/>
            <person name="Andreopoulos B."/>
            <person name="Lipzen A."/>
            <person name="Chen C."/>
            <person name="Yanf M."/>
            <person name="Daum C."/>
            <person name="Ng V."/>
            <person name="Clum A."/>
            <person name="Steindorff A."/>
            <person name="Ohm R."/>
            <person name="Martin F."/>
            <person name="Silar P."/>
            <person name="Natvig D."/>
            <person name="Lalanne C."/>
            <person name="Gautier V."/>
            <person name="Ament-Velasquez S.L."/>
            <person name="Kruys A."/>
            <person name="Hutchinson M.I."/>
            <person name="Powell A.J."/>
            <person name="Barry K."/>
            <person name="Miller A.N."/>
            <person name="Grigoriev I.V."/>
            <person name="Debuchy R."/>
            <person name="Gladieux P."/>
            <person name="Thoren M.H."/>
            <person name="Johannesson H."/>
        </authorList>
    </citation>
    <scope>NUCLEOTIDE SEQUENCE</scope>
    <source>
        <strain evidence="3">PSN324</strain>
    </source>
</reference>
<evidence type="ECO:0000313" key="3">
    <source>
        <dbReference type="EMBL" id="KAK4463029.1"/>
    </source>
</evidence>